<sequence>MANSPRIIYECPNVENTLPLELFRAQLPARYSQADGDKLVLYSGNASCLLEICDAGSVKFDEKIRESGPEIAVFVLDMSLVFWFTKPCNQQGQEFGVDLPYPLIALHALKEVGNEAVLYLQVLSSAVFQTLGESEFTQTVELMIRVKSPTLSENMAKYPLLSHDHSIQQMYEALGTCSAMHYDSQSESDENGGENSDVFGPGHEWITADTPNAPQIEVPASWVNSGDADDLGMAGPDEDLDGEAGMNVAVEYVTVAGVVRRRASILEEANKQRRIS</sequence>
<dbReference type="AlphaFoldDB" id="A0A4P6XT44"/>
<evidence type="ECO:0000313" key="8">
    <source>
        <dbReference type="Proteomes" id="UP000292447"/>
    </source>
</evidence>
<evidence type="ECO:0000256" key="2">
    <source>
        <dbReference type="ARBA" id="ARBA00004496"/>
    </source>
</evidence>
<name>A0A4P6XT44_9ASCO</name>
<dbReference type="GO" id="GO:0005634">
    <property type="term" value="C:nucleus"/>
    <property type="evidence" value="ECO:0007669"/>
    <property type="project" value="UniProtKB-SubCell"/>
</dbReference>
<dbReference type="Gene3D" id="2.30.29.30">
    <property type="entry name" value="Pleckstrin-homology domain (PH domain)/Phosphotyrosine-binding domain (PTB)"/>
    <property type="match status" value="1"/>
</dbReference>
<dbReference type="STRING" id="2163413.A0A4P6XT44"/>
<dbReference type="Pfam" id="PF03517">
    <property type="entry name" value="Voldacs"/>
    <property type="match status" value="1"/>
</dbReference>
<evidence type="ECO:0000256" key="4">
    <source>
        <dbReference type="ARBA" id="ARBA00015935"/>
    </source>
</evidence>
<dbReference type="EMBL" id="CP034460">
    <property type="protein sequence ID" value="QBM90309.1"/>
    <property type="molecule type" value="Genomic_DNA"/>
</dbReference>
<evidence type="ECO:0000256" key="3">
    <source>
        <dbReference type="ARBA" id="ARBA00006172"/>
    </source>
</evidence>
<organism evidence="7 8">
    <name type="scientific">Metschnikowia aff. pulcherrima</name>
    <dbReference type="NCBI Taxonomy" id="2163413"/>
    <lineage>
        <taxon>Eukaryota</taxon>
        <taxon>Fungi</taxon>
        <taxon>Dikarya</taxon>
        <taxon>Ascomycota</taxon>
        <taxon>Saccharomycotina</taxon>
        <taxon>Pichiomycetes</taxon>
        <taxon>Metschnikowiaceae</taxon>
        <taxon>Metschnikowia</taxon>
    </lineage>
</organism>
<dbReference type="Proteomes" id="UP000292447">
    <property type="component" value="Chromosome V"/>
</dbReference>
<proteinExistence type="inferred from homology"/>
<accession>A0A4P6XT44</accession>
<keyword evidence="5" id="KW-0963">Cytoplasm</keyword>
<dbReference type="GO" id="GO:0005737">
    <property type="term" value="C:cytoplasm"/>
    <property type="evidence" value="ECO:0007669"/>
    <property type="project" value="UniProtKB-SubCell"/>
</dbReference>
<evidence type="ECO:0000256" key="1">
    <source>
        <dbReference type="ARBA" id="ARBA00004123"/>
    </source>
</evidence>
<dbReference type="InterPro" id="IPR011993">
    <property type="entry name" value="PH-like_dom_sf"/>
</dbReference>
<evidence type="ECO:0000313" key="7">
    <source>
        <dbReference type="EMBL" id="QBM90309.1"/>
    </source>
</evidence>
<comment type="similarity">
    <text evidence="3">Belongs to the LOT5 family.</text>
</comment>
<dbReference type="InterPro" id="IPR039924">
    <property type="entry name" value="ICln/Lot5/Saf5"/>
</dbReference>
<comment type="subcellular location">
    <subcellularLocation>
        <location evidence="2">Cytoplasm</location>
    </subcellularLocation>
    <subcellularLocation>
        <location evidence="1">Nucleus</location>
    </subcellularLocation>
</comment>
<evidence type="ECO:0000256" key="5">
    <source>
        <dbReference type="ARBA" id="ARBA00022490"/>
    </source>
</evidence>
<keyword evidence="8" id="KW-1185">Reference proteome</keyword>
<keyword evidence="6" id="KW-0539">Nucleus</keyword>
<reference evidence="8" key="1">
    <citation type="submission" date="2019-03" db="EMBL/GenBank/DDBJ databases">
        <title>Snf2 controls pulcherriminic acid biosynthesis and connects pigmentation and antifungal activity of the yeast Metschnikowia pulcherrima.</title>
        <authorList>
            <person name="Gore-Lloyd D."/>
            <person name="Sumann I."/>
            <person name="Brachmann A.O."/>
            <person name="Schneeberger K."/>
            <person name="Ortiz-Merino R.A."/>
            <person name="Moreno-Beltran M."/>
            <person name="Schlaefli M."/>
            <person name="Kirner P."/>
            <person name="Santos Kron A."/>
            <person name="Wolfe K.H."/>
            <person name="Piel J."/>
            <person name="Ahrens C.H."/>
            <person name="Henk D."/>
            <person name="Freimoser F.M."/>
        </authorList>
    </citation>
    <scope>NUCLEOTIDE SEQUENCE [LARGE SCALE GENOMIC DNA]</scope>
    <source>
        <strain evidence="8">APC 1.2</strain>
    </source>
</reference>
<gene>
    <name evidence="7" type="primary">MPUL0E05560</name>
    <name evidence="7" type="ORF">METSCH_E05560</name>
</gene>
<evidence type="ECO:0000256" key="6">
    <source>
        <dbReference type="ARBA" id="ARBA00023242"/>
    </source>
</evidence>
<protein>
    <recommendedName>
        <fullName evidence="4">Protein LOT5</fullName>
    </recommendedName>
</protein>